<dbReference type="Pfam" id="PF01019">
    <property type="entry name" value="G_glu_transpept"/>
    <property type="match status" value="1"/>
</dbReference>
<keyword evidence="4" id="KW-1185">Reference proteome</keyword>
<evidence type="ECO:0000313" key="3">
    <source>
        <dbReference type="EMBL" id="TNN52517.1"/>
    </source>
</evidence>
<dbReference type="PRINTS" id="PR01210">
    <property type="entry name" value="GGTRANSPTASE"/>
</dbReference>
<sequence>MAGQVVVMGPDELVVSIASSLSTPFGSRIMTGSGVILNSLILDFSWPNKTPGQLVTNQNNRVQPGKRPQTSLMPTIVVPVWRKCGIHIALSSSGGQQSLSGITQV</sequence>
<dbReference type="PANTHER" id="PTHR11686:SF54">
    <property type="entry name" value="GLUTATHIONE HYDROLASE 7"/>
    <property type="match status" value="1"/>
</dbReference>
<comment type="similarity">
    <text evidence="1">Belongs to the gamma-glutamyltransferase family.</text>
</comment>
<organism evidence="3 4">
    <name type="scientific">Liparis tanakae</name>
    <name type="common">Tanaka's snailfish</name>
    <dbReference type="NCBI Taxonomy" id="230148"/>
    <lineage>
        <taxon>Eukaryota</taxon>
        <taxon>Metazoa</taxon>
        <taxon>Chordata</taxon>
        <taxon>Craniata</taxon>
        <taxon>Vertebrata</taxon>
        <taxon>Euteleostomi</taxon>
        <taxon>Actinopterygii</taxon>
        <taxon>Neopterygii</taxon>
        <taxon>Teleostei</taxon>
        <taxon>Neoteleostei</taxon>
        <taxon>Acanthomorphata</taxon>
        <taxon>Eupercaria</taxon>
        <taxon>Perciformes</taxon>
        <taxon>Cottioidei</taxon>
        <taxon>Cottales</taxon>
        <taxon>Liparidae</taxon>
        <taxon>Liparis</taxon>
    </lineage>
</organism>
<dbReference type="SUPFAM" id="SSF56235">
    <property type="entry name" value="N-terminal nucleophile aminohydrolases (Ntn hydrolases)"/>
    <property type="match status" value="1"/>
</dbReference>
<dbReference type="Gene3D" id="3.60.20.40">
    <property type="match status" value="1"/>
</dbReference>
<gene>
    <name evidence="3" type="primary">Ggt7_1</name>
    <name evidence="3" type="ORF">EYF80_037284</name>
</gene>
<feature type="binding site" evidence="2">
    <location>
        <begin position="70"/>
        <end position="71"/>
    </location>
    <ligand>
        <name>L-glutamate</name>
        <dbReference type="ChEBI" id="CHEBI:29985"/>
    </ligand>
</feature>
<dbReference type="GO" id="GO:0006751">
    <property type="term" value="P:glutathione catabolic process"/>
    <property type="evidence" value="ECO:0007669"/>
    <property type="project" value="InterPro"/>
</dbReference>
<evidence type="ECO:0000256" key="2">
    <source>
        <dbReference type="PIRSR" id="PIRSR600101-2"/>
    </source>
</evidence>
<dbReference type="Proteomes" id="UP000314294">
    <property type="component" value="Unassembled WGS sequence"/>
</dbReference>
<dbReference type="OrthoDB" id="2015213at2759"/>
<dbReference type="GO" id="GO:0036374">
    <property type="term" value="F:glutathione hydrolase activity"/>
    <property type="evidence" value="ECO:0007669"/>
    <property type="project" value="InterPro"/>
</dbReference>
<dbReference type="PANTHER" id="PTHR11686">
    <property type="entry name" value="GAMMA GLUTAMYL TRANSPEPTIDASE"/>
    <property type="match status" value="1"/>
</dbReference>
<accession>A0A4Z2GG52</accession>
<dbReference type="EMBL" id="SRLO01000544">
    <property type="protein sequence ID" value="TNN52517.1"/>
    <property type="molecule type" value="Genomic_DNA"/>
</dbReference>
<name>A0A4Z2GG52_9TELE</name>
<protein>
    <submittedName>
        <fullName evidence="3">Gamma-glutamyltransferase 7</fullName>
    </submittedName>
</protein>
<proteinExistence type="inferred from homology"/>
<comment type="caution">
    <text evidence="3">The sequence shown here is derived from an EMBL/GenBank/DDBJ whole genome shotgun (WGS) entry which is preliminary data.</text>
</comment>
<evidence type="ECO:0000256" key="1">
    <source>
        <dbReference type="ARBA" id="ARBA00009381"/>
    </source>
</evidence>
<reference evidence="3 4" key="1">
    <citation type="submission" date="2019-03" db="EMBL/GenBank/DDBJ databases">
        <title>First draft genome of Liparis tanakae, snailfish: a comprehensive survey of snailfish specific genes.</title>
        <authorList>
            <person name="Kim W."/>
            <person name="Song I."/>
            <person name="Jeong J.-H."/>
            <person name="Kim D."/>
            <person name="Kim S."/>
            <person name="Ryu S."/>
            <person name="Song J.Y."/>
            <person name="Lee S.K."/>
        </authorList>
    </citation>
    <scope>NUCLEOTIDE SEQUENCE [LARGE SCALE GENOMIC DNA]</scope>
    <source>
        <tissue evidence="3">Muscle</tissue>
    </source>
</reference>
<dbReference type="GO" id="GO:0005886">
    <property type="term" value="C:plasma membrane"/>
    <property type="evidence" value="ECO:0007669"/>
    <property type="project" value="TreeGrafter"/>
</dbReference>
<dbReference type="InterPro" id="IPR029055">
    <property type="entry name" value="Ntn_hydrolases_N"/>
</dbReference>
<dbReference type="InterPro" id="IPR043137">
    <property type="entry name" value="GGT_ssub_C"/>
</dbReference>
<dbReference type="InterPro" id="IPR000101">
    <property type="entry name" value="GGT_peptidase"/>
</dbReference>
<dbReference type="AlphaFoldDB" id="A0A4Z2GG52"/>
<dbReference type="GO" id="GO:0016740">
    <property type="term" value="F:transferase activity"/>
    <property type="evidence" value="ECO:0007669"/>
    <property type="project" value="UniProtKB-KW"/>
</dbReference>
<keyword evidence="3" id="KW-0808">Transferase</keyword>
<feature type="binding site" evidence="2">
    <location>
        <position position="43"/>
    </location>
    <ligand>
        <name>L-glutamate</name>
        <dbReference type="ChEBI" id="CHEBI:29985"/>
    </ligand>
</feature>
<evidence type="ECO:0000313" key="4">
    <source>
        <dbReference type="Proteomes" id="UP000314294"/>
    </source>
</evidence>
<feature type="binding site" evidence="2">
    <location>
        <position position="95"/>
    </location>
    <ligand>
        <name>L-glutamate</name>
        <dbReference type="ChEBI" id="CHEBI:29985"/>
    </ligand>
</feature>